<evidence type="ECO:0000313" key="3">
    <source>
        <dbReference type="Proteomes" id="UP001278500"/>
    </source>
</evidence>
<protein>
    <submittedName>
        <fullName evidence="2">Uncharacterized protein</fullName>
    </submittedName>
</protein>
<dbReference type="RefSeq" id="XP_062681707.1">
    <property type="nucleotide sequence ID" value="XM_062826811.1"/>
</dbReference>
<organism evidence="2 3">
    <name type="scientific">Neurospora tetraspora</name>
    <dbReference type="NCBI Taxonomy" id="94610"/>
    <lineage>
        <taxon>Eukaryota</taxon>
        <taxon>Fungi</taxon>
        <taxon>Dikarya</taxon>
        <taxon>Ascomycota</taxon>
        <taxon>Pezizomycotina</taxon>
        <taxon>Sordariomycetes</taxon>
        <taxon>Sordariomycetidae</taxon>
        <taxon>Sordariales</taxon>
        <taxon>Sordariaceae</taxon>
        <taxon>Neurospora</taxon>
    </lineage>
</organism>
<dbReference type="GeneID" id="87863965"/>
<reference evidence="2" key="1">
    <citation type="journal article" date="2023" name="Mol. Phylogenet. Evol.">
        <title>Genome-scale phylogeny and comparative genomics of the fungal order Sordariales.</title>
        <authorList>
            <person name="Hensen N."/>
            <person name="Bonometti L."/>
            <person name="Westerberg I."/>
            <person name="Brannstrom I.O."/>
            <person name="Guillou S."/>
            <person name="Cros-Aarteil S."/>
            <person name="Calhoun S."/>
            <person name="Haridas S."/>
            <person name="Kuo A."/>
            <person name="Mondo S."/>
            <person name="Pangilinan J."/>
            <person name="Riley R."/>
            <person name="LaButti K."/>
            <person name="Andreopoulos B."/>
            <person name="Lipzen A."/>
            <person name="Chen C."/>
            <person name="Yan M."/>
            <person name="Daum C."/>
            <person name="Ng V."/>
            <person name="Clum A."/>
            <person name="Steindorff A."/>
            <person name="Ohm R.A."/>
            <person name="Martin F."/>
            <person name="Silar P."/>
            <person name="Natvig D.O."/>
            <person name="Lalanne C."/>
            <person name="Gautier V."/>
            <person name="Ament-Velasquez S.L."/>
            <person name="Kruys A."/>
            <person name="Hutchinson M.I."/>
            <person name="Powell A.J."/>
            <person name="Barry K."/>
            <person name="Miller A.N."/>
            <person name="Grigoriev I.V."/>
            <person name="Debuchy R."/>
            <person name="Gladieux P."/>
            <person name="Hiltunen Thoren M."/>
            <person name="Johannesson H."/>
        </authorList>
    </citation>
    <scope>NUCLEOTIDE SEQUENCE</scope>
    <source>
        <strain evidence="2">CBS 560.94</strain>
    </source>
</reference>
<dbReference type="Proteomes" id="UP001278500">
    <property type="component" value="Unassembled WGS sequence"/>
</dbReference>
<feature type="region of interest" description="Disordered" evidence="1">
    <location>
        <begin position="59"/>
        <end position="80"/>
    </location>
</feature>
<evidence type="ECO:0000313" key="2">
    <source>
        <dbReference type="EMBL" id="KAK3345094.1"/>
    </source>
</evidence>
<accession>A0AAE0MRL5</accession>
<dbReference type="EMBL" id="JAUEPP010000004">
    <property type="protein sequence ID" value="KAK3345094.1"/>
    <property type="molecule type" value="Genomic_DNA"/>
</dbReference>
<dbReference type="AlphaFoldDB" id="A0AAE0MRL5"/>
<reference evidence="2" key="2">
    <citation type="submission" date="2023-06" db="EMBL/GenBank/DDBJ databases">
        <authorList>
            <consortium name="Lawrence Berkeley National Laboratory"/>
            <person name="Haridas S."/>
            <person name="Hensen N."/>
            <person name="Bonometti L."/>
            <person name="Westerberg I."/>
            <person name="Brannstrom I.O."/>
            <person name="Guillou S."/>
            <person name="Cros-Aarteil S."/>
            <person name="Calhoun S."/>
            <person name="Kuo A."/>
            <person name="Mondo S."/>
            <person name="Pangilinan J."/>
            <person name="Riley R."/>
            <person name="Labutti K."/>
            <person name="Andreopoulos B."/>
            <person name="Lipzen A."/>
            <person name="Chen C."/>
            <person name="Yanf M."/>
            <person name="Daum C."/>
            <person name="Ng V."/>
            <person name="Clum A."/>
            <person name="Steindorff A."/>
            <person name="Ohm R."/>
            <person name="Martin F."/>
            <person name="Silar P."/>
            <person name="Natvig D."/>
            <person name="Lalanne C."/>
            <person name="Gautier V."/>
            <person name="Ament-Velasquez S.L."/>
            <person name="Kruys A."/>
            <person name="Hutchinson M.I."/>
            <person name="Powell A.J."/>
            <person name="Barry K."/>
            <person name="Miller A.N."/>
            <person name="Grigoriev I.V."/>
            <person name="Debuchy R."/>
            <person name="Gladieux P."/>
            <person name="Thoren M.H."/>
            <person name="Johannesson H."/>
        </authorList>
    </citation>
    <scope>NUCLEOTIDE SEQUENCE</scope>
    <source>
        <strain evidence="2">CBS 560.94</strain>
    </source>
</reference>
<keyword evidence="3" id="KW-1185">Reference proteome</keyword>
<sequence>MLLWMPSTKQSPSSKHLRRSEVVDLLHSSPISALLAIAMACDRTLAHWKPSILHTPPARQYEEKKRIPKPPTENSNTAERRIAKSQLTQPDKRFTGLYDHLLYLSGSHLRQRHFPSSFPPSVTSFFSGCLEIPASIAIPPFSRFDGFLFLVPTYL</sequence>
<evidence type="ECO:0000256" key="1">
    <source>
        <dbReference type="SAM" id="MobiDB-lite"/>
    </source>
</evidence>
<proteinExistence type="predicted"/>
<gene>
    <name evidence="2" type="ORF">B0H65DRAFT_465469</name>
</gene>
<comment type="caution">
    <text evidence="2">The sequence shown here is derived from an EMBL/GenBank/DDBJ whole genome shotgun (WGS) entry which is preliminary data.</text>
</comment>
<name>A0AAE0MRL5_9PEZI</name>